<feature type="compositionally biased region" description="Basic and acidic residues" evidence="3">
    <location>
        <begin position="843"/>
        <end position="854"/>
    </location>
</feature>
<keyword evidence="4" id="KW-0812">Transmembrane</keyword>
<organism evidence="6 7">
    <name type="scientific">Penicillium rubens (strain ATCC 28089 / DSM 1075 / NRRL 1951 / Wisconsin 54-1255)</name>
    <name type="common">Penicillium chrysogenum</name>
    <dbReference type="NCBI Taxonomy" id="500485"/>
    <lineage>
        <taxon>Eukaryota</taxon>
        <taxon>Fungi</taxon>
        <taxon>Dikarya</taxon>
        <taxon>Ascomycota</taxon>
        <taxon>Pezizomycotina</taxon>
        <taxon>Eurotiomycetes</taxon>
        <taxon>Eurotiomycetidae</taxon>
        <taxon>Eurotiales</taxon>
        <taxon>Aspergillaceae</taxon>
        <taxon>Penicillium</taxon>
        <taxon>Penicillium chrysogenum species complex</taxon>
    </lineage>
</organism>
<dbReference type="Proteomes" id="UP000000724">
    <property type="component" value="Contig Pc00c16"/>
</dbReference>
<dbReference type="InterPro" id="IPR054722">
    <property type="entry name" value="PolX-like_BBD"/>
</dbReference>
<dbReference type="Pfam" id="PF22936">
    <property type="entry name" value="Pol_BBD"/>
    <property type="match status" value="1"/>
</dbReference>
<reference evidence="6 7" key="1">
    <citation type="journal article" date="2008" name="Nat. Biotechnol.">
        <title>Genome sequencing and analysis of the filamentous fungus Penicillium chrysogenum.</title>
        <authorList>
            <person name="van den Berg M.A."/>
            <person name="Albang R."/>
            <person name="Albermann K."/>
            <person name="Badger J.H."/>
            <person name="Daran J.-M."/>
            <person name="Driessen A.J.M."/>
            <person name="Garcia-Estrada C."/>
            <person name="Fedorova N.D."/>
            <person name="Harris D.M."/>
            <person name="Heijne W.H.M."/>
            <person name="Joardar V.S."/>
            <person name="Kiel J.A.K.W."/>
            <person name="Kovalchuk A."/>
            <person name="Martin J.F."/>
            <person name="Nierman W.C."/>
            <person name="Nijland J.G."/>
            <person name="Pronk J.T."/>
            <person name="Roubos J.A."/>
            <person name="van der Klei I.J."/>
            <person name="van Peij N.N.M.E."/>
            <person name="Veenhuis M."/>
            <person name="von Doehren H."/>
            <person name="Wagner C."/>
            <person name="Wortman J.R."/>
            <person name="Bovenberg R.A.L."/>
        </authorList>
    </citation>
    <scope>NUCLEOTIDE SEQUENCE [LARGE SCALE GENOMIC DNA]</scope>
    <source>
        <strain evidence="7">ATCC 28089 / DSM 1075 / NRRL 1951 / Wisconsin 54-1255</strain>
    </source>
</reference>
<dbReference type="SUPFAM" id="SSF53098">
    <property type="entry name" value="Ribonuclease H-like"/>
    <property type="match status" value="1"/>
</dbReference>
<keyword evidence="4" id="KW-1133">Transmembrane helix</keyword>
<accession>B6H8P7</accession>
<dbReference type="OMA" id="TACTTEY"/>
<evidence type="ECO:0000256" key="3">
    <source>
        <dbReference type="SAM" id="MobiDB-lite"/>
    </source>
</evidence>
<keyword evidence="1" id="KW-0645">Protease</keyword>
<dbReference type="eggNOG" id="KOG0017">
    <property type="taxonomic scope" value="Eukaryota"/>
</dbReference>
<dbReference type="CDD" id="cd09272">
    <property type="entry name" value="RNase_HI_RT_Ty1"/>
    <property type="match status" value="1"/>
</dbReference>
<dbReference type="GO" id="GO:0015074">
    <property type="term" value="P:DNA integration"/>
    <property type="evidence" value="ECO:0007669"/>
    <property type="project" value="InterPro"/>
</dbReference>
<dbReference type="GO" id="GO:0005634">
    <property type="term" value="C:nucleus"/>
    <property type="evidence" value="ECO:0007669"/>
    <property type="project" value="UniProtKB-ARBA"/>
</dbReference>
<keyword evidence="4" id="KW-0472">Membrane</keyword>
<dbReference type="InterPro" id="IPR001584">
    <property type="entry name" value="Integrase_cat-core"/>
</dbReference>
<dbReference type="InterPro" id="IPR043502">
    <property type="entry name" value="DNA/RNA_pol_sf"/>
</dbReference>
<dbReference type="Pfam" id="PF25597">
    <property type="entry name" value="SH3_retrovirus"/>
    <property type="match status" value="1"/>
</dbReference>
<evidence type="ECO:0000259" key="5">
    <source>
        <dbReference type="PROSITE" id="PS50994"/>
    </source>
</evidence>
<evidence type="ECO:0000256" key="4">
    <source>
        <dbReference type="SAM" id="Phobius"/>
    </source>
</evidence>
<name>B6H8P7_PENRW</name>
<gene>
    <name evidence="6" type="ORF">Pc16g09490</name>
    <name evidence="6" type="ORF">PCH_Pc16g09490</name>
</gene>
<dbReference type="PROSITE" id="PS50994">
    <property type="entry name" value="INTEGRASE"/>
    <property type="match status" value="1"/>
</dbReference>
<dbReference type="InterPro" id="IPR036397">
    <property type="entry name" value="RNaseH_sf"/>
</dbReference>
<feature type="region of interest" description="Disordered" evidence="3">
    <location>
        <begin position="830"/>
        <end position="972"/>
    </location>
</feature>
<dbReference type="OrthoDB" id="2663223at2759"/>
<evidence type="ECO:0000256" key="1">
    <source>
        <dbReference type="ARBA" id="ARBA00022750"/>
    </source>
</evidence>
<dbReference type="Pfam" id="PF20246">
    <property type="entry name" value="DUF6601"/>
    <property type="match status" value="1"/>
</dbReference>
<dbReference type="InterPro" id="IPR012337">
    <property type="entry name" value="RNaseH-like_sf"/>
</dbReference>
<dbReference type="Pfam" id="PF03184">
    <property type="entry name" value="DDE_1"/>
    <property type="match status" value="1"/>
</dbReference>
<evidence type="ECO:0000313" key="7">
    <source>
        <dbReference type="Proteomes" id="UP000000724"/>
    </source>
</evidence>
<dbReference type="InterPro" id="IPR004875">
    <property type="entry name" value="DDE_SF_endonuclease_dom"/>
</dbReference>
<feature type="compositionally biased region" description="Polar residues" evidence="3">
    <location>
        <begin position="870"/>
        <end position="882"/>
    </location>
</feature>
<dbReference type="InterPro" id="IPR057670">
    <property type="entry name" value="SH3_retrovirus"/>
</dbReference>
<keyword evidence="1" id="KW-0064">Aspartyl protease</keyword>
<sequence>MKGEKLKDSPQWLTWFAKVQLYAVQKNVWDLCNPDLTTSTTDPANKRPEPLQEPAEPEYPEEGDERDRRIWRDRMDVYKVKYTRWEKQAKGLSDVNEYILTYLDPIHHLSLVAYRTPYDRLVYLKSRFARSTAYEEEIRMKWKVFAIQKPTGDIEEWLQQWNSLREQAVSLGINDGDANRDFLHAVKEVLPIWWQGKYQEIVMDKKVYDTRDLLESFRAMNREIGVQTVTSTNAPKGAFSTWQGHQEAKPEVKQEKLPFEKRRCPCGSSHPRHKVATCYIMNEAIRPEGYTLNERTLEKAKKKLAKDLAWKQWVDKVVAEAQPKAEYANQVSFATIYQRHEAVQISKHVLSVAKSDEPSLHDRWILDTGSSTHICNDRSLFVDFTPDDMEVSTGDSTTKMLGKGRMEITLSDALYSPGFHTNLVSYAMLRKKGGIWCQKTNCIRDPNDRPVVSVHFWDHFNLWLFDKPGEAPPQQAYATQAGVRNSVKPQESKASSELWHRRLAHVEPRTIAKLASMVDGVVLEDKKSTEQQSLCQICKTGSAPRQISRRPVGRSFGRFGRVHFDLIQLPPAYNRHRWISHFYLEGPRFHWIMTHEVKPECQLAIKEFVQLARNQWKLPIKAFHYDNEAAAGRAAEYSLTADGILVYHTPPGHSEMNGYAERSGGMIITRMRMLALEGKLPKDLWPEFASAAVWLLNRTPSYIATENRWVVPWEEVRKELASVIPKTNLSNVRLYGSMAYCRIENQVQSDKMHPRAEIGFLVGYRASNIWKIWFPHSGKVKHIRDAVIDETRKYTPEYDQYKPIPLPLVRQPQELTTEEITKVINYEITGQQTSTMEESQGIQDRDDPQQHDPQHVNPQQAQENPQQVQDTSQEVIQETTGKASARRETTPSQGVREEAYWPTPGHPPARTAPPGAFPEDQDLPPLPITPPQEEEANTGSSQGVDIQADQEDPAHQDQTQYEDQVQYKPTPDPIEDELERQLQSELLAPSREIDSDIDTGNILSGRRTRRARRDNDFAYATTTIVRDEEPPALLHAFAAGLYAEKPDSGRHRDDLPPPPKRWKDVMNHPFQEGFLAAMRKEINSLSKKETFEIINRPRDRGKQILPLLWVFSYKFDQDGYLLKLKARICVRGDLETISHEEKRAATLAARTARMIFALVAAFDLDLRQRDAVTAFLNSKLDEKETYTYMPEGFQTLDKCWKLRRALYGLRISPRLWQREAASVLRKLGLQQMPEDPCVFMGQGLLVFFYVDDILIASHTTAKTQAQQLERDLEAHWELTDHGEAAWFLNIRIVRDRQEKKLWLCQDSYMMSIATRYNLTDRPPVYTPLPVDELTPYQGTATPREIHLYQQKVGSSGYATTITRPDAAKATARLAQFLTNPGPQHQQAADRVITYLYTTRNLAIEYSAAGTGMNSVQFASDASYGDHPDRRSSAGYICQTYGGPVDWKASKQPTVTTSTTEAELLGLSEAGKQVQWWRRLLNNLAFTPSHHLTIDCDNERTISLLTSEDVAFETKLRHVDIHHHWLRQEVREGRIMVRWVATASMVADGLTKLLSRQKHENFILLYTKCNFLLNYFYGENSQLPATYCINRYYLNTIFPANSDHNNLHLADPAILPEKVYNMDETGVLLSVLNSLKVLVSKDDLRKHRGTTVKRTLVTAIECISADGRFLHPLIIWPAATHRSSWTTHATPGWHFACSKTGYTNTEISLHWVEHVFDPQTRDRAGDRPRLLICDGFGTHESLEVMKFCFANRIILCRLPSHTSHKLQPCDVGVFSPLKTAYRAQVEQACRAGAGTIGKPHFTYLYDRARKEAFTPRNIRSAWSRSGLFPFDPSRLLREFQASRPEIQTTIPVDHPTVSSNLCHTPNTSDHFALLRSEVEEDTQSLDSVCKHRLQTLSCAAETVFAERALLLEENRILFEQNNEKTCRQSSGLTVIGHAKVMSYEDIVEAQKKRDITVAKQNLTRKKRSKAGDKLLSKSEEKRKSEQDIQAWDMILSLSKPIIIIYSTEFPLTRLKNNLSNLFLSIKHYCKPYYISNLAPQKMSPDGETSSLPCPFHKDDQLNGDLDASLDYLPGRPRIEMSDHKGLFDFIRQEVWSEDLESISGRLWWMSKQDGSNISPLHRQRVKGRQIVITEDPRLHLVWIDDRIFLKPLPQYITSYVFWDAFMGDPSKYGAAEKLRKAALGYLRTYFYLIQHESDLRIAQDPTLYLVPKELTWRRFCQFTDHFKDITDDEVSGRYHYGEIRLSRLNYYAPVLLGKSHYQRVDHQYRAYFARIQGPVISAFAFFSIVLNCMQVSLAASDSDGRYSSALLFACCYWLSTLIGCVTGVVLLMLVFLFFFKVIREWKFAIAHRLLRGKDPQRRPEGHV</sequence>
<feature type="compositionally biased region" description="Low complexity" evidence="3">
    <location>
        <begin position="855"/>
        <end position="869"/>
    </location>
</feature>
<evidence type="ECO:0000313" key="6">
    <source>
        <dbReference type="EMBL" id="CAP93619.1"/>
    </source>
</evidence>
<dbReference type="InterPro" id="IPR013103">
    <property type="entry name" value="RVT_2"/>
</dbReference>
<evidence type="ECO:0000256" key="2">
    <source>
        <dbReference type="ARBA" id="ARBA00022884"/>
    </source>
</evidence>
<feature type="compositionally biased region" description="Basic and acidic residues" evidence="3">
    <location>
        <begin position="885"/>
        <end position="899"/>
    </location>
</feature>
<keyword evidence="2" id="KW-0694">RNA-binding</keyword>
<dbReference type="PANTHER" id="PTHR34414">
    <property type="entry name" value="HET DOMAIN-CONTAINING PROTEIN-RELATED"/>
    <property type="match status" value="1"/>
</dbReference>
<dbReference type="SUPFAM" id="SSF56672">
    <property type="entry name" value="DNA/RNA polymerases"/>
    <property type="match status" value="1"/>
</dbReference>
<proteinExistence type="predicted"/>
<feature type="compositionally biased region" description="Polar residues" evidence="3">
    <location>
        <begin position="830"/>
        <end position="842"/>
    </location>
</feature>
<dbReference type="InterPro" id="IPR046536">
    <property type="entry name" value="DUF6601"/>
</dbReference>
<dbReference type="HOGENOM" id="CLU_038716_0_0_1"/>
<dbReference type="Pfam" id="PF07727">
    <property type="entry name" value="RVT_2"/>
    <property type="match status" value="1"/>
</dbReference>
<feature type="compositionally biased region" description="Acidic residues" evidence="3">
    <location>
        <begin position="55"/>
        <end position="64"/>
    </location>
</feature>
<keyword evidence="7" id="KW-1185">Reference proteome</keyword>
<feature type="region of interest" description="Disordered" evidence="3">
    <location>
        <begin position="38"/>
        <end position="66"/>
    </location>
</feature>
<feature type="transmembrane region" description="Helical" evidence="4">
    <location>
        <begin position="2315"/>
        <end position="2338"/>
    </location>
</feature>
<dbReference type="EMBL" id="AM920431">
    <property type="protein sequence ID" value="CAP93619.1"/>
    <property type="molecule type" value="Genomic_DNA"/>
</dbReference>
<dbReference type="BioCyc" id="PCHR:PC16G09490-MONOMER"/>
<dbReference type="PANTHER" id="PTHR34414:SF1">
    <property type="entry name" value="SUBTILISIN-LIKE SERINE PROTEASE"/>
    <property type="match status" value="1"/>
</dbReference>
<dbReference type="GO" id="GO:0003723">
    <property type="term" value="F:RNA binding"/>
    <property type="evidence" value="ECO:0007669"/>
    <property type="project" value="UniProtKB-KW"/>
</dbReference>
<protein>
    <submittedName>
        <fullName evidence="6">Pc16g09490 protein</fullName>
    </submittedName>
</protein>
<feature type="domain" description="Integrase catalytic" evidence="5">
    <location>
        <begin position="547"/>
        <end position="720"/>
    </location>
</feature>
<dbReference type="GO" id="GO:0004190">
    <property type="term" value="F:aspartic-type endopeptidase activity"/>
    <property type="evidence" value="ECO:0007669"/>
    <property type="project" value="UniProtKB-KW"/>
</dbReference>
<keyword evidence="1" id="KW-0378">Hydrolase</keyword>
<dbReference type="Gene3D" id="3.30.420.10">
    <property type="entry name" value="Ribonuclease H-like superfamily/Ribonuclease H"/>
    <property type="match status" value="2"/>
</dbReference>